<organism evidence="1">
    <name type="scientific">Rhizophora mucronata</name>
    <name type="common">Asiatic mangrove</name>
    <dbReference type="NCBI Taxonomy" id="61149"/>
    <lineage>
        <taxon>Eukaryota</taxon>
        <taxon>Viridiplantae</taxon>
        <taxon>Streptophyta</taxon>
        <taxon>Embryophyta</taxon>
        <taxon>Tracheophyta</taxon>
        <taxon>Spermatophyta</taxon>
        <taxon>Magnoliopsida</taxon>
        <taxon>eudicotyledons</taxon>
        <taxon>Gunneridae</taxon>
        <taxon>Pentapetalae</taxon>
        <taxon>rosids</taxon>
        <taxon>fabids</taxon>
        <taxon>Malpighiales</taxon>
        <taxon>Rhizophoraceae</taxon>
        <taxon>Rhizophora</taxon>
    </lineage>
</organism>
<proteinExistence type="predicted"/>
<dbReference type="AlphaFoldDB" id="A0A2P2J9U4"/>
<reference evidence="1" key="1">
    <citation type="submission" date="2018-02" db="EMBL/GenBank/DDBJ databases">
        <title>Rhizophora mucronata_Transcriptome.</title>
        <authorList>
            <person name="Meera S.P."/>
            <person name="Sreeshan A."/>
            <person name="Augustine A."/>
        </authorList>
    </citation>
    <scope>NUCLEOTIDE SEQUENCE</scope>
    <source>
        <tissue evidence="1">Leaf</tissue>
    </source>
</reference>
<name>A0A2P2J9U4_RHIMU</name>
<evidence type="ECO:0000313" key="1">
    <source>
        <dbReference type="EMBL" id="MBW90250.1"/>
    </source>
</evidence>
<sequence length="132" mass="14293">MPPWLIFPVSAVLRSYRLEETAGASEIFSLGGSAEVGTRRFVSSGKFSVSLLLLFLSKQISLSSFPVQSLLEGSAPTLEVSVDFPSKYCVALVVVVVVKVVVMWPCWRDLPPRRGASNSSSSNGCFTFSMLP</sequence>
<dbReference type="EMBL" id="GGEC01009767">
    <property type="protein sequence ID" value="MBW90250.1"/>
    <property type="molecule type" value="Transcribed_RNA"/>
</dbReference>
<accession>A0A2P2J9U4</accession>
<protein>
    <submittedName>
        <fullName evidence="1">Uncharacterized protein</fullName>
    </submittedName>
</protein>